<evidence type="ECO:0000313" key="1">
    <source>
        <dbReference type="EMBL" id="RYB04421.1"/>
    </source>
</evidence>
<dbReference type="OrthoDB" id="238413at2"/>
<organism evidence="1 2">
    <name type="scientific">Lichenibacterium ramalinae</name>
    <dbReference type="NCBI Taxonomy" id="2316527"/>
    <lineage>
        <taxon>Bacteria</taxon>
        <taxon>Pseudomonadati</taxon>
        <taxon>Pseudomonadota</taxon>
        <taxon>Alphaproteobacteria</taxon>
        <taxon>Hyphomicrobiales</taxon>
        <taxon>Lichenihabitantaceae</taxon>
        <taxon>Lichenibacterium</taxon>
    </lineage>
</organism>
<dbReference type="AlphaFoldDB" id="A0A4V1RIL4"/>
<dbReference type="EMBL" id="QYBC01000010">
    <property type="protein sequence ID" value="RYB04421.1"/>
    <property type="molecule type" value="Genomic_DNA"/>
</dbReference>
<protein>
    <submittedName>
        <fullName evidence="1">Uncharacterized protein</fullName>
    </submittedName>
</protein>
<accession>A0A4V1RIL4</accession>
<name>A0A4V1RIL4_9HYPH</name>
<gene>
    <name evidence="1" type="ORF">D3272_13340</name>
</gene>
<comment type="caution">
    <text evidence="1">The sequence shown here is derived from an EMBL/GenBank/DDBJ whole genome shotgun (WGS) entry which is preliminary data.</text>
</comment>
<dbReference type="RefSeq" id="WP_129219695.1">
    <property type="nucleotide sequence ID" value="NZ_QYBC01000010.1"/>
</dbReference>
<reference evidence="1 2" key="1">
    <citation type="submission" date="2018-09" db="EMBL/GenBank/DDBJ databases">
        <authorList>
            <person name="Grouzdev D.S."/>
            <person name="Krutkina M.S."/>
        </authorList>
    </citation>
    <scope>NUCLEOTIDE SEQUENCE [LARGE SCALE GENOMIC DNA]</scope>
    <source>
        <strain evidence="1 2">RmlP001</strain>
    </source>
</reference>
<sequence>MSGPKVVTIVTREEVEAICRGLLGQLRAASREFLVLAGRLDQADEALRTAVAAREAEAAALMTSERFLDLQKRVPQMVEFLREEGARLERAATLAMAERRSRRRRVVDGARSVVAALEAAGMLVDAAVRDLVARAARADDADLASLAGEVAAAARRTPAPSPADGPVRASSELAARLGAGLEGRTIAQWTPADGPAPDARDVRLDALLAEAEATCTGEEFAAVSEGAALAAAEPSAGRRGLLVDSVTLEVSRTVARRRALQASLRRLRDLDASLEALETGNASAMRSRVSAAIASDDATLMDAVAIEAAEVVGAETRALAATARRKAVLEGLARLGYEVRGSMVTAWARDGRVVVHKPGSQDYGVELGAPADASRVQVRLVGSDRPGSGRSAERDRDHEVGWCGDFSDLREHLAGAGGLVVVERASEPGAQAVKTVPAASLGAATAGEVSQPTAKAMRR</sequence>
<dbReference type="Proteomes" id="UP000289411">
    <property type="component" value="Unassembled WGS sequence"/>
</dbReference>
<reference evidence="1 2" key="2">
    <citation type="submission" date="2019-02" db="EMBL/GenBank/DDBJ databases">
        <title>'Lichenibacterium ramalinii' gen. nov. sp. nov., 'Lichenibacterium minor' gen. nov. sp. nov.</title>
        <authorList>
            <person name="Pankratov T."/>
        </authorList>
    </citation>
    <scope>NUCLEOTIDE SEQUENCE [LARGE SCALE GENOMIC DNA]</scope>
    <source>
        <strain evidence="1 2">RmlP001</strain>
    </source>
</reference>
<evidence type="ECO:0000313" key="2">
    <source>
        <dbReference type="Proteomes" id="UP000289411"/>
    </source>
</evidence>
<proteinExistence type="predicted"/>
<keyword evidence="2" id="KW-1185">Reference proteome</keyword>